<feature type="domain" description="RapZ C-terminal" evidence="8">
    <location>
        <begin position="1"/>
        <end position="111"/>
    </location>
</feature>
<dbReference type="PANTHER" id="PTHR10381:SF70">
    <property type="entry name" value="ATP-DEPENDENT CLP PROTEASE PROTEOLYTIC SUBUNIT"/>
    <property type="match status" value="1"/>
</dbReference>
<evidence type="ECO:0000256" key="1">
    <source>
        <dbReference type="ARBA" id="ARBA00007039"/>
    </source>
</evidence>
<dbReference type="Pfam" id="PF22740">
    <property type="entry name" value="PapZ_C"/>
    <property type="match status" value="1"/>
</dbReference>
<dbReference type="PANTHER" id="PTHR10381">
    <property type="entry name" value="ATP-DEPENDENT CLP PROTEASE PROTEOLYTIC SUBUNIT"/>
    <property type="match status" value="1"/>
</dbReference>
<dbReference type="NCBIfam" id="NF045542">
    <property type="entry name" value="Clp_rel_HeadMat"/>
    <property type="match status" value="1"/>
</dbReference>
<dbReference type="GO" id="GO:0009368">
    <property type="term" value="C:endopeptidase Clp complex"/>
    <property type="evidence" value="ECO:0007669"/>
    <property type="project" value="TreeGrafter"/>
</dbReference>
<feature type="region of interest" description="Disordered" evidence="7">
    <location>
        <begin position="114"/>
        <end position="139"/>
    </location>
</feature>
<keyword evidence="4" id="KW-0378">Hydrolase</keyword>
<dbReference type="PRINTS" id="PR00127">
    <property type="entry name" value="CLPPROTEASEP"/>
</dbReference>
<dbReference type="GO" id="GO:0051117">
    <property type="term" value="F:ATPase binding"/>
    <property type="evidence" value="ECO:0007669"/>
    <property type="project" value="TreeGrafter"/>
</dbReference>
<dbReference type="EMBL" id="CP118157">
    <property type="protein sequence ID" value="WOF23833.1"/>
    <property type="molecule type" value="Genomic_DNA"/>
</dbReference>
<gene>
    <name evidence="9" type="ORF">N8K70_03895</name>
</gene>
<sequence length="528" mass="55475">MSVRVQTFGYSFRDAPDTDVVADVRDIPGIVVNGHEDSNGLDPDVQDSVMGSTRAQEWRDELVAEATERDGDASLAIGCSQGRHRSVALAEVVAAALREDGHVVTTDHLDIDASPADTAAHRPGGRMGKHENRYWGDRTPPKTKAEFFNAVTTPVTGEAGVEVATIRMYGPIDSYGGWWGISTSDIGEVLDQLPDSVETIILRLNSPGGEVSEAVAILNMLRAHKASIVAVVDGLAASAASVIAVGCDETVMSPGTQMMIHSPWSFAMGNATDLRKVASTLDSFEATIVEIYAGKAGEKDWAALLAEETWLPAKDAVELGLADRVAVIPDAGETATVGDDIDDDEDLVEDVAHLRVAATLTPAASAPGDPHTGKETAVAFSTDQLNTMRASLGLADDADETAILAAVAARRAPAVPEGVEMIDATALDELRAQARAGVEAREQQITEQRERLVDGAIAKGKFAAARRDHFLALHKADPEGTTAIINSLAENTIPVAELGFDADGETVKASEDVAYAAAASRLGITIGA</sequence>
<dbReference type="RefSeq" id="WP_317140304.1">
    <property type="nucleotide sequence ID" value="NZ_CP118157.1"/>
</dbReference>
<evidence type="ECO:0000256" key="2">
    <source>
        <dbReference type="ARBA" id="ARBA00022490"/>
    </source>
</evidence>
<organism evidence="9 10">
    <name type="scientific">Microbacterium betulae</name>
    <dbReference type="NCBI Taxonomy" id="2981139"/>
    <lineage>
        <taxon>Bacteria</taxon>
        <taxon>Bacillati</taxon>
        <taxon>Actinomycetota</taxon>
        <taxon>Actinomycetes</taxon>
        <taxon>Micrococcales</taxon>
        <taxon>Microbacteriaceae</taxon>
        <taxon>Microbacterium</taxon>
    </lineage>
</organism>
<dbReference type="SUPFAM" id="SSF52096">
    <property type="entry name" value="ClpP/crotonase"/>
    <property type="match status" value="1"/>
</dbReference>
<keyword evidence="5" id="KW-0720">Serine protease</keyword>
<dbReference type="GO" id="GO:0004176">
    <property type="term" value="F:ATP-dependent peptidase activity"/>
    <property type="evidence" value="ECO:0007669"/>
    <property type="project" value="InterPro"/>
</dbReference>
<dbReference type="Gene3D" id="3.90.226.10">
    <property type="entry name" value="2-enoyl-CoA Hydratase, Chain A, domain 1"/>
    <property type="match status" value="1"/>
</dbReference>
<keyword evidence="3" id="KW-0645">Protease</keyword>
<evidence type="ECO:0000259" key="8">
    <source>
        <dbReference type="Pfam" id="PF22740"/>
    </source>
</evidence>
<keyword evidence="10" id="KW-1185">Reference proteome</keyword>
<dbReference type="Pfam" id="PF00574">
    <property type="entry name" value="CLP_protease"/>
    <property type="match status" value="1"/>
</dbReference>
<dbReference type="CDD" id="cd07016">
    <property type="entry name" value="S14_ClpP_1"/>
    <property type="match status" value="1"/>
</dbReference>
<dbReference type="InterPro" id="IPR023562">
    <property type="entry name" value="ClpP/TepA"/>
</dbReference>
<comment type="similarity">
    <text evidence="1 6">Belongs to the peptidase S14 family.</text>
</comment>
<dbReference type="Proteomes" id="UP001305498">
    <property type="component" value="Chromosome"/>
</dbReference>
<evidence type="ECO:0000256" key="4">
    <source>
        <dbReference type="ARBA" id="ARBA00022801"/>
    </source>
</evidence>
<dbReference type="AlphaFoldDB" id="A0AA97FJ01"/>
<keyword evidence="2" id="KW-0963">Cytoplasm</keyword>
<dbReference type="InterPro" id="IPR053931">
    <property type="entry name" value="RapZ_C"/>
</dbReference>
<dbReference type="KEGG" id="mbet:N8K70_03895"/>
<name>A0AA97FJ01_9MICO</name>
<dbReference type="InterPro" id="IPR029045">
    <property type="entry name" value="ClpP/crotonase-like_dom_sf"/>
</dbReference>
<accession>A0AA97FJ01</accession>
<feature type="compositionally biased region" description="Basic and acidic residues" evidence="7">
    <location>
        <begin position="128"/>
        <end position="139"/>
    </location>
</feature>
<dbReference type="InterPro" id="IPR001907">
    <property type="entry name" value="ClpP"/>
</dbReference>
<evidence type="ECO:0000313" key="9">
    <source>
        <dbReference type="EMBL" id="WOF23833.1"/>
    </source>
</evidence>
<reference evidence="9 10" key="1">
    <citation type="submission" date="2023-02" db="EMBL/GenBank/DDBJ databases">
        <title>Microbacterium betulae sp. nov., isolated from birch wood.</title>
        <authorList>
            <person name="Pasciak M."/>
            <person name="Pawlik K.J."/>
            <person name="Martynowski D."/>
            <person name="Laczmanski L."/>
            <person name="Ciekot J."/>
            <person name="Szponar B."/>
            <person name="Wojcik-Fatla A."/>
            <person name="Mackiewicz B."/>
            <person name="Farian E."/>
            <person name="Cholewa G."/>
            <person name="Cholewa A."/>
            <person name="Dutkiewicz J."/>
        </authorList>
    </citation>
    <scope>NUCLEOTIDE SEQUENCE [LARGE SCALE GENOMIC DNA]</scope>
    <source>
        <strain evidence="9 10">AB</strain>
    </source>
</reference>
<protein>
    <recommendedName>
        <fullName evidence="6">ATP-dependent Clp protease proteolytic subunit</fullName>
    </recommendedName>
</protein>
<evidence type="ECO:0000313" key="10">
    <source>
        <dbReference type="Proteomes" id="UP001305498"/>
    </source>
</evidence>
<evidence type="ECO:0000256" key="5">
    <source>
        <dbReference type="ARBA" id="ARBA00022825"/>
    </source>
</evidence>
<evidence type="ECO:0000256" key="3">
    <source>
        <dbReference type="ARBA" id="ARBA00022670"/>
    </source>
</evidence>
<evidence type="ECO:0000256" key="7">
    <source>
        <dbReference type="SAM" id="MobiDB-lite"/>
    </source>
</evidence>
<dbReference type="GO" id="GO:0004252">
    <property type="term" value="F:serine-type endopeptidase activity"/>
    <property type="evidence" value="ECO:0007669"/>
    <property type="project" value="InterPro"/>
</dbReference>
<evidence type="ECO:0000256" key="6">
    <source>
        <dbReference type="RuleBase" id="RU003567"/>
    </source>
</evidence>
<proteinExistence type="inferred from homology"/>
<dbReference type="GO" id="GO:0006515">
    <property type="term" value="P:protein quality control for misfolded or incompletely synthesized proteins"/>
    <property type="evidence" value="ECO:0007669"/>
    <property type="project" value="TreeGrafter"/>
</dbReference>